<dbReference type="Pfam" id="PF02561">
    <property type="entry name" value="FliS"/>
    <property type="match status" value="1"/>
</dbReference>
<gene>
    <name evidence="6" type="ORF">THC_1817</name>
</gene>
<accession>A0A0U5B7V0</accession>
<keyword evidence="6" id="KW-0969">Cilium</keyword>
<keyword evidence="5" id="KW-0143">Chaperone</keyword>
<dbReference type="Gene3D" id="1.20.120.340">
    <property type="entry name" value="Flagellar protein FliS"/>
    <property type="match status" value="1"/>
</dbReference>
<dbReference type="KEGG" id="cthi:THC_1817"/>
<keyword evidence="7" id="KW-1185">Reference proteome</keyword>
<dbReference type="GO" id="GO:0071973">
    <property type="term" value="P:bacterial-type flagellum-dependent cell motility"/>
    <property type="evidence" value="ECO:0007669"/>
    <property type="project" value="TreeGrafter"/>
</dbReference>
<comment type="subcellular location">
    <subcellularLocation>
        <location evidence="1">Cytoplasm</location>
        <location evidence="1">Cytosol</location>
    </subcellularLocation>
</comment>
<dbReference type="GO" id="GO:0044780">
    <property type="term" value="P:bacterial-type flagellum assembly"/>
    <property type="evidence" value="ECO:0007669"/>
    <property type="project" value="InterPro"/>
</dbReference>
<dbReference type="InterPro" id="IPR036584">
    <property type="entry name" value="FliS_sf"/>
</dbReference>
<protein>
    <submittedName>
        <fullName evidence="6">Flagellar biosynthesis protein FliS</fullName>
    </submittedName>
</protein>
<reference evidence="6 7" key="1">
    <citation type="journal article" date="2016" name="Int. J. Syst. Evol. Microbiol.">
        <title>Caldimicrobium thiodismutans sp. nov., a sulfur-disproportionating bacterium isolated from a hot spring, and emended description of the genus Caldimicrobium.</title>
        <authorList>
            <person name="Kojima H."/>
            <person name="Umezawa K."/>
            <person name="Fukui M."/>
        </authorList>
    </citation>
    <scope>NUCLEOTIDE SEQUENCE [LARGE SCALE GENOMIC DNA]</scope>
    <source>
        <strain evidence="6 7">TF1</strain>
    </source>
</reference>
<dbReference type="PANTHER" id="PTHR34773:SF1">
    <property type="entry name" value="FLAGELLAR SECRETION CHAPERONE FLIS"/>
    <property type="match status" value="1"/>
</dbReference>
<dbReference type="InterPro" id="IPR003713">
    <property type="entry name" value="FliS"/>
</dbReference>
<evidence type="ECO:0000313" key="6">
    <source>
        <dbReference type="EMBL" id="BAU24176.1"/>
    </source>
</evidence>
<evidence type="ECO:0000256" key="3">
    <source>
        <dbReference type="ARBA" id="ARBA00022490"/>
    </source>
</evidence>
<name>A0A0U5B7V0_9BACT</name>
<evidence type="ECO:0000313" key="7">
    <source>
        <dbReference type="Proteomes" id="UP000068196"/>
    </source>
</evidence>
<dbReference type="EMBL" id="AP014945">
    <property type="protein sequence ID" value="BAU24176.1"/>
    <property type="molecule type" value="Genomic_DNA"/>
</dbReference>
<keyword evidence="6" id="KW-0282">Flagellum</keyword>
<dbReference type="CDD" id="cd16098">
    <property type="entry name" value="FliS"/>
    <property type="match status" value="1"/>
</dbReference>
<keyword evidence="6" id="KW-0966">Cell projection</keyword>
<keyword evidence="4" id="KW-1005">Bacterial flagellum biogenesis</keyword>
<comment type="similarity">
    <text evidence="2">Belongs to the FliS family.</text>
</comment>
<dbReference type="SUPFAM" id="SSF101116">
    <property type="entry name" value="Flagellar export chaperone FliS"/>
    <property type="match status" value="1"/>
</dbReference>
<organism evidence="6 7">
    <name type="scientific">Caldimicrobium thiodismutans</name>
    <dbReference type="NCBI Taxonomy" id="1653476"/>
    <lineage>
        <taxon>Bacteria</taxon>
        <taxon>Pseudomonadati</taxon>
        <taxon>Thermodesulfobacteriota</taxon>
        <taxon>Thermodesulfobacteria</taxon>
        <taxon>Thermodesulfobacteriales</taxon>
        <taxon>Thermodesulfobacteriaceae</taxon>
        <taxon>Caldimicrobium</taxon>
    </lineage>
</organism>
<dbReference type="STRING" id="1653476.THC_1817"/>
<dbReference type="Proteomes" id="UP000068196">
    <property type="component" value="Chromosome"/>
</dbReference>
<sequence length="143" mass="16282">MLRPNQNYFEKEVLQGTSLDHIILLYGKAINLLKQVKNAIEEGLDTPERKKIKAENLGKVVDVLVYLEAILDLEKGREIAKNLKEIYAVLINELIKVNFSNELKVVEDSIEVLENLKKAWVDIRPSVIPNHKMAPKQALSARP</sequence>
<evidence type="ECO:0000256" key="2">
    <source>
        <dbReference type="ARBA" id="ARBA00008787"/>
    </source>
</evidence>
<evidence type="ECO:0000256" key="5">
    <source>
        <dbReference type="ARBA" id="ARBA00023186"/>
    </source>
</evidence>
<proteinExistence type="inferred from homology"/>
<evidence type="ECO:0000256" key="1">
    <source>
        <dbReference type="ARBA" id="ARBA00004514"/>
    </source>
</evidence>
<evidence type="ECO:0000256" key="4">
    <source>
        <dbReference type="ARBA" id="ARBA00022795"/>
    </source>
</evidence>
<dbReference type="GO" id="GO:0005829">
    <property type="term" value="C:cytosol"/>
    <property type="evidence" value="ECO:0007669"/>
    <property type="project" value="UniProtKB-SubCell"/>
</dbReference>
<dbReference type="RefSeq" id="WP_068516478.1">
    <property type="nucleotide sequence ID" value="NZ_AP014945.1"/>
</dbReference>
<dbReference type="PANTHER" id="PTHR34773">
    <property type="entry name" value="FLAGELLAR SECRETION CHAPERONE FLIS"/>
    <property type="match status" value="1"/>
</dbReference>
<reference evidence="7" key="2">
    <citation type="journal article" date="2016" name="Int. J. Syst. Evol. Microbiol.">
        <title>Caldimicrobium thiodismutans sp. nov., a sulfur-disproportionating bacterium isolated from a hot spring.</title>
        <authorList>
            <person name="Kojima H."/>
            <person name="Umezawa K."/>
            <person name="Fukui M."/>
        </authorList>
    </citation>
    <scope>NUCLEOTIDE SEQUENCE [LARGE SCALE GENOMIC DNA]</scope>
    <source>
        <strain evidence="7">TF1</strain>
    </source>
</reference>
<dbReference type="OrthoDB" id="9792010at2"/>
<dbReference type="AlphaFoldDB" id="A0A0U5B7V0"/>
<keyword evidence="3" id="KW-0963">Cytoplasm</keyword>